<evidence type="ECO:0000256" key="3">
    <source>
        <dbReference type="ARBA" id="ARBA00022692"/>
    </source>
</evidence>
<comment type="subcellular location">
    <subcellularLocation>
        <location evidence="6">Cell membrane</location>
        <topology evidence="6">Multi-pass membrane protein</topology>
    </subcellularLocation>
    <subcellularLocation>
        <location evidence="1">Membrane</location>
        <topology evidence="1">Multi-pass membrane protein</topology>
    </subcellularLocation>
</comment>
<keyword evidence="4 7" id="KW-1133">Transmembrane helix</keyword>
<feature type="transmembrane region" description="Helical" evidence="7">
    <location>
        <begin position="160"/>
        <end position="183"/>
    </location>
</feature>
<keyword evidence="6" id="KW-0813">Transport</keyword>
<keyword evidence="3 6" id="KW-0812">Transmembrane</keyword>
<dbReference type="RefSeq" id="WP_073278478.1">
    <property type="nucleotide sequence ID" value="NZ_FRAC01000021.1"/>
</dbReference>
<proteinExistence type="inferred from homology"/>
<dbReference type="GO" id="GO:0043190">
    <property type="term" value="C:ATP-binding cassette (ABC) transporter complex"/>
    <property type="evidence" value="ECO:0007669"/>
    <property type="project" value="InterPro"/>
</dbReference>
<feature type="transmembrane region" description="Helical" evidence="7">
    <location>
        <begin position="217"/>
        <end position="238"/>
    </location>
</feature>
<evidence type="ECO:0000256" key="2">
    <source>
        <dbReference type="ARBA" id="ARBA00008034"/>
    </source>
</evidence>
<organism evidence="8 9">
    <name type="scientific">Anaerocolumna jejuensis DSM 15929</name>
    <dbReference type="NCBI Taxonomy" id="1121322"/>
    <lineage>
        <taxon>Bacteria</taxon>
        <taxon>Bacillati</taxon>
        <taxon>Bacillota</taxon>
        <taxon>Clostridia</taxon>
        <taxon>Lachnospirales</taxon>
        <taxon>Lachnospiraceae</taxon>
        <taxon>Anaerocolumna</taxon>
    </lineage>
</organism>
<sequence length="271" mass="28999">MSILQYPFMQRAFLVGILLAVIAPCIGMTIVLQRKSMIGDALSHTSLAGVAIGILLGINPILGATGACIVAALSIEFIQKKIPRYSEMAIAIIMSTGIGLAGVLSGFTKSSGNFNSFLFGSIVAISDMELRMVVLVSICVLAAFLLLYKELFYIGFDERAARLAGVPVRLVNFIFTMLTALTISIASRTVGALVVSSLLVIPVACGMQLGRSYKMTLLSSVVLAVFFTVTGLTLSYYWKLKPGGTIVLTGVVCFLIIVLLKALVKSFERIR</sequence>
<dbReference type="OrthoDB" id="9798540at2"/>
<dbReference type="InterPro" id="IPR001626">
    <property type="entry name" value="ABC_TroCD"/>
</dbReference>
<evidence type="ECO:0000313" key="8">
    <source>
        <dbReference type="EMBL" id="SHL00113.1"/>
    </source>
</evidence>
<dbReference type="Pfam" id="PF00950">
    <property type="entry name" value="ABC-3"/>
    <property type="match status" value="1"/>
</dbReference>
<dbReference type="STRING" id="1121322.SAMN02745136_03858"/>
<dbReference type="AlphaFoldDB" id="A0A1M6X2F7"/>
<feature type="transmembrane region" description="Helical" evidence="7">
    <location>
        <begin position="89"/>
        <end position="108"/>
    </location>
</feature>
<dbReference type="Proteomes" id="UP000184386">
    <property type="component" value="Unassembled WGS sequence"/>
</dbReference>
<reference evidence="8 9" key="1">
    <citation type="submission" date="2016-11" db="EMBL/GenBank/DDBJ databases">
        <authorList>
            <person name="Jaros S."/>
            <person name="Januszkiewicz K."/>
            <person name="Wedrychowicz H."/>
        </authorList>
    </citation>
    <scope>NUCLEOTIDE SEQUENCE [LARGE SCALE GENOMIC DNA]</scope>
    <source>
        <strain evidence="8 9">DSM 15929</strain>
    </source>
</reference>
<feature type="transmembrane region" description="Helical" evidence="7">
    <location>
        <begin position="244"/>
        <end position="264"/>
    </location>
</feature>
<gene>
    <name evidence="8" type="ORF">SAMN02745136_03858</name>
</gene>
<dbReference type="GO" id="GO:0055085">
    <property type="term" value="P:transmembrane transport"/>
    <property type="evidence" value="ECO:0007669"/>
    <property type="project" value="InterPro"/>
</dbReference>
<keyword evidence="9" id="KW-1185">Reference proteome</keyword>
<dbReference type="PANTHER" id="PTHR30477:SF0">
    <property type="entry name" value="METAL TRANSPORT SYSTEM MEMBRANE PROTEIN TM_0125-RELATED"/>
    <property type="match status" value="1"/>
</dbReference>
<dbReference type="EMBL" id="FRAC01000021">
    <property type="protein sequence ID" value="SHL00113.1"/>
    <property type="molecule type" value="Genomic_DNA"/>
</dbReference>
<feature type="transmembrane region" description="Helical" evidence="7">
    <location>
        <begin position="52"/>
        <end position="77"/>
    </location>
</feature>
<dbReference type="GO" id="GO:0010043">
    <property type="term" value="P:response to zinc ion"/>
    <property type="evidence" value="ECO:0007669"/>
    <property type="project" value="TreeGrafter"/>
</dbReference>
<comment type="similarity">
    <text evidence="2 6">Belongs to the ABC-3 integral membrane protein family.</text>
</comment>
<feature type="transmembrane region" description="Helical" evidence="7">
    <location>
        <begin position="189"/>
        <end position="210"/>
    </location>
</feature>
<protein>
    <submittedName>
        <fullName evidence="8">Zinc transport system permease protein</fullName>
    </submittedName>
</protein>
<accession>A0A1M6X2F7</accession>
<feature type="transmembrane region" description="Helical" evidence="7">
    <location>
        <begin position="12"/>
        <end position="32"/>
    </location>
</feature>
<dbReference type="Gene3D" id="1.10.3470.10">
    <property type="entry name" value="ABC transporter involved in vitamin B12 uptake, BtuC"/>
    <property type="match status" value="1"/>
</dbReference>
<name>A0A1M6X2F7_9FIRM</name>
<evidence type="ECO:0000256" key="4">
    <source>
        <dbReference type="ARBA" id="ARBA00022989"/>
    </source>
</evidence>
<dbReference type="SUPFAM" id="SSF81345">
    <property type="entry name" value="ABC transporter involved in vitamin B12 uptake, BtuC"/>
    <property type="match status" value="1"/>
</dbReference>
<dbReference type="InterPro" id="IPR037294">
    <property type="entry name" value="ABC_BtuC-like"/>
</dbReference>
<evidence type="ECO:0000256" key="6">
    <source>
        <dbReference type="RuleBase" id="RU003943"/>
    </source>
</evidence>
<feature type="transmembrane region" description="Helical" evidence="7">
    <location>
        <begin position="128"/>
        <end position="148"/>
    </location>
</feature>
<evidence type="ECO:0000256" key="1">
    <source>
        <dbReference type="ARBA" id="ARBA00004141"/>
    </source>
</evidence>
<keyword evidence="5 7" id="KW-0472">Membrane</keyword>
<evidence type="ECO:0000313" key="9">
    <source>
        <dbReference type="Proteomes" id="UP000184386"/>
    </source>
</evidence>
<evidence type="ECO:0000256" key="5">
    <source>
        <dbReference type="ARBA" id="ARBA00023136"/>
    </source>
</evidence>
<dbReference type="PANTHER" id="PTHR30477">
    <property type="entry name" value="ABC-TRANSPORTER METAL-BINDING PROTEIN"/>
    <property type="match status" value="1"/>
</dbReference>
<evidence type="ECO:0000256" key="7">
    <source>
        <dbReference type="SAM" id="Phobius"/>
    </source>
</evidence>